<protein>
    <submittedName>
        <fullName evidence="2">Uncharacterized protein</fullName>
    </submittedName>
</protein>
<sequence>MRAAPCLAPTRLVMTSHRTRSITPSQDTLFPSRSSRPETAAAGDGERAASGHRPRATRQGISNAPWQPREVHVYGIRRAGQCSDYGMYSSPGTATPQFLF</sequence>
<gene>
    <name evidence="2" type="ORF">QQF64_023479</name>
</gene>
<keyword evidence="3" id="KW-1185">Reference proteome</keyword>
<feature type="region of interest" description="Disordered" evidence="1">
    <location>
        <begin position="1"/>
        <end position="66"/>
    </location>
</feature>
<accession>A0ABR3L986</accession>
<organism evidence="2 3">
    <name type="scientific">Cirrhinus molitorella</name>
    <name type="common">mud carp</name>
    <dbReference type="NCBI Taxonomy" id="172907"/>
    <lineage>
        <taxon>Eukaryota</taxon>
        <taxon>Metazoa</taxon>
        <taxon>Chordata</taxon>
        <taxon>Craniata</taxon>
        <taxon>Vertebrata</taxon>
        <taxon>Euteleostomi</taxon>
        <taxon>Actinopterygii</taxon>
        <taxon>Neopterygii</taxon>
        <taxon>Teleostei</taxon>
        <taxon>Ostariophysi</taxon>
        <taxon>Cypriniformes</taxon>
        <taxon>Cyprinidae</taxon>
        <taxon>Labeoninae</taxon>
        <taxon>Labeonini</taxon>
        <taxon>Cirrhinus</taxon>
    </lineage>
</organism>
<evidence type="ECO:0000256" key="1">
    <source>
        <dbReference type="SAM" id="MobiDB-lite"/>
    </source>
</evidence>
<evidence type="ECO:0000313" key="3">
    <source>
        <dbReference type="Proteomes" id="UP001558613"/>
    </source>
</evidence>
<proteinExistence type="predicted"/>
<dbReference type="Proteomes" id="UP001558613">
    <property type="component" value="Unassembled WGS sequence"/>
</dbReference>
<evidence type="ECO:0000313" key="2">
    <source>
        <dbReference type="EMBL" id="KAL1248103.1"/>
    </source>
</evidence>
<feature type="compositionally biased region" description="Polar residues" evidence="1">
    <location>
        <begin position="21"/>
        <end position="34"/>
    </location>
</feature>
<reference evidence="2 3" key="1">
    <citation type="submission" date="2023-09" db="EMBL/GenBank/DDBJ databases">
        <authorList>
            <person name="Wang M."/>
        </authorList>
    </citation>
    <scope>NUCLEOTIDE SEQUENCE [LARGE SCALE GENOMIC DNA]</scope>
    <source>
        <strain evidence="2">GT-2023</strain>
        <tissue evidence="2">Liver</tissue>
    </source>
</reference>
<comment type="caution">
    <text evidence="2">The sequence shown here is derived from an EMBL/GenBank/DDBJ whole genome shotgun (WGS) entry which is preliminary data.</text>
</comment>
<name>A0ABR3L986_9TELE</name>
<dbReference type="EMBL" id="JAYMGO010000025">
    <property type="protein sequence ID" value="KAL1248103.1"/>
    <property type="molecule type" value="Genomic_DNA"/>
</dbReference>